<comment type="similarity">
    <text evidence="1">In the C-terminal section; belongs to the transferase hexapeptide repeat family.</text>
</comment>
<dbReference type="GO" id="GO:0019134">
    <property type="term" value="F:glucosamine-1-phosphate N-acetyltransferase activity"/>
    <property type="evidence" value="ECO:0007669"/>
    <property type="project" value="UniProtKB-EC"/>
</dbReference>
<dbReference type="EMBL" id="LCBP01000007">
    <property type="protein sequence ID" value="KKS13375.1"/>
    <property type="molecule type" value="Genomic_DNA"/>
</dbReference>
<protein>
    <submittedName>
        <fullName evidence="10">Bifunctional protein GlmU</fullName>
    </submittedName>
</protein>
<evidence type="ECO:0000256" key="8">
    <source>
        <dbReference type="ARBA" id="ARBA00049628"/>
    </source>
</evidence>
<evidence type="ECO:0000256" key="6">
    <source>
        <dbReference type="ARBA" id="ARBA00048247"/>
    </source>
</evidence>
<keyword evidence="5" id="KW-0012">Acyltransferase</keyword>
<dbReference type="InterPro" id="IPR029044">
    <property type="entry name" value="Nucleotide-diphossugar_trans"/>
</dbReference>
<keyword evidence="4" id="KW-0548">Nucleotidyltransferase</keyword>
<comment type="catalytic activity">
    <reaction evidence="7">
        <text>N-acetyl-alpha-D-glucosamine 1-phosphate + UTP + H(+) = UDP-N-acetyl-alpha-D-glucosamine + diphosphate</text>
        <dbReference type="Rhea" id="RHEA:13509"/>
        <dbReference type="ChEBI" id="CHEBI:15378"/>
        <dbReference type="ChEBI" id="CHEBI:33019"/>
        <dbReference type="ChEBI" id="CHEBI:46398"/>
        <dbReference type="ChEBI" id="CHEBI:57705"/>
        <dbReference type="ChEBI" id="CHEBI:57776"/>
        <dbReference type="EC" id="2.7.7.23"/>
    </reaction>
</comment>
<evidence type="ECO:0000256" key="7">
    <source>
        <dbReference type="ARBA" id="ARBA00048493"/>
    </source>
</evidence>
<feature type="domain" description="MobA-like NTP transferase" evidence="9">
    <location>
        <begin position="6"/>
        <end position="124"/>
    </location>
</feature>
<evidence type="ECO:0000256" key="5">
    <source>
        <dbReference type="ARBA" id="ARBA00023315"/>
    </source>
</evidence>
<dbReference type="SUPFAM" id="SSF53448">
    <property type="entry name" value="Nucleotide-diphospho-sugar transferases"/>
    <property type="match status" value="1"/>
</dbReference>
<keyword evidence="3" id="KW-0808">Transferase</keyword>
<comment type="catalytic activity">
    <reaction evidence="6">
        <text>alpha-D-glucosamine 1-phosphate + acetyl-CoA = N-acetyl-alpha-D-glucosamine 1-phosphate + CoA + H(+)</text>
        <dbReference type="Rhea" id="RHEA:13725"/>
        <dbReference type="ChEBI" id="CHEBI:15378"/>
        <dbReference type="ChEBI" id="CHEBI:57287"/>
        <dbReference type="ChEBI" id="CHEBI:57288"/>
        <dbReference type="ChEBI" id="CHEBI:57776"/>
        <dbReference type="ChEBI" id="CHEBI:58516"/>
        <dbReference type="EC" id="2.3.1.157"/>
    </reaction>
</comment>
<dbReference type="PATRIC" id="fig|1619038.3.peg.177"/>
<accession>A0A0G0WKL1</accession>
<evidence type="ECO:0000256" key="2">
    <source>
        <dbReference type="ARBA" id="ARBA00007947"/>
    </source>
</evidence>
<reference evidence="10 11" key="1">
    <citation type="journal article" date="2015" name="Nature">
        <title>rRNA introns, odd ribosomes, and small enigmatic genomes across a large radiation of phyla.</title>
        <authorList>
            <person name="Brown C.T."/>
            <person name="Hug L.A."/>
            <person name="Thomas B.C."/>
            <person name="Sharon I."/>
            <person name="Castelle C.J."/>
            <person name="Singh A."/>
            <person name="Wilkins M.J."/>
            <person name="Williams K.H."/>
            <person name="Banfield J.F."/>
        </authorList>
    </citation>
    <scope>NUCLEOTIDE SEQUENCE [LARGE SCALE GENOMIC DNA]</scope>
</reference>
<name>A0A0G0WKL1_9BACT</name>
<evidence type="ECO:0000313" key="10">
    <source>
        <dbReference type="EMBL" id="KKS13375.1"/>
    </source>
</evidence>
<dbReference type="Proteomes" id="UP000034299">
    <property type="component" value="Unassembled WGS sequence"/>
</dbReference>
<evidence type="ECO:0000256" key="1">
    <source>
        <dbReference type="ARBA" id="ARBA00007707"/>
    </source>
</evidence>
<dbReference type="PANTHER" id="PTHR43584:SF3">
    <property type="entry name" value="BIFUNCTIONAL PROTEIN GLMU"/>
    <property type="match status" value="1"/>
</dbReference>
<dbReference type="CDD" id="cd02540">
    <property type="entry name" value="GT2_GlmU_N_bac"/>
    <property type="match status" value="1"/>
</dbReference>
<dbReference type="AlphaFoldDB" id="A0A0G0WKL1"/>
<proteinExistence type="inferred from homology"/>
<dbReference type="Gene3D" id="3.90.550.10">
    <property type="entry name" value="Spore Coat Polysaccharide Biosynthesis Protein SpsA, Chain A"/>
    <property type="match status" value="1"/>
</dbReference>
<gene>
    <name evidence="10" type="ORF">UU69_C0007G0006</name>
</gene>
<evidence type="ECO:0000313" key="11">
    <source>
        <dbReference type="Proteomes" id="UP000034299"/>
    </source>
</evidence>
<comment type="function">
    <text evidence="8">Catalyzes the last two sequential reactions in the de novo biosynthetic pathway for UDP-N-acetylglucosamine (UDP-GlcNAc). The C-terminal domain catalyzes the transfer of acetyl group from acetyl coenzyme A to glucosamine-1-phosphate (GlcN-1-P) to produce N-acetylglucosamine-1-phosphate (GlcNAc-1-P), which is converted into UDP-GlcNAc by the transfer of uridine 5-monophosphate (from uridine 5-triphosphate), a reaction catalyzed by the N-terminal domain.</text>
</comment>
<evidence type="ECO:0000259" key="9">
    <source>
        <dbReference type="Pfam" id="PF12804"/>
    </source>
</evidence>
<evidence type="ECO:0000256" key="3">
    <source>
        <dbReference type="ARBA" id="ARBA00022679"/>
    </source>
</evidence>
<dbReference type="InterPro" id="IPR050065">
    <property type="entry name" value="GlmU-like"/>
</dbReference>
<sequence length="251" mass="28659">MSKFAVVILAAGKGKRMGADLPKVLHLFQGRPFIVHLVDEVKKSGICDRPTVVVCDEHDLVQKALGDSCDYVVQEEQLGTAHAVQCAEDFLSGRAENILVLYGDHPLLKAETLRALRDLHEKENHHSLSLMTTVLQDFNDWRSAFQGFGRIVRNQNGEITKIIEFKDATDEEKKILEVNPMYCFFKADWLWENLKKVDNNNAQKEYYLTDLVQKAVEQGEKTAILQIPNVECLGINRPEELEMVQKMFEEK</sequence>
<comment type="similarity">
    <text evidence="2">In the N-terminal section; belongs to the N-acetylglucosamine-1-phosphate uridyltransferase family.</text>
</comment>
<dbReference type="PANTHER" id="PTHR43584">
    <property type="entry name" value="NUCLEOTIDYL TRANSFERASE"/>
    <property type="match status" value="1"/>
</dbReference>
<dbReference type="InterPro" id="IPR025877">
    <property type="entry name" value="MobA-like_NTP_Trfase"/>
</dbReference>
<dbReference type="Pfam" id="PF12804">
    <property type="entry name" value="NTP_transf_3"/>
    <property type="match status" value="1"/>
</dbReference>
<organism evidence="10 11">
    <name type="scientific">Candidatus Magasanikbacteria bacterium GW2011_GWA2_41_55</name>
    <dbReference type="NCBI Taxonomy" id="1619038"/>
    <lineage>
        <taxon>Bacteria</taxon>
        <taxon>Candidatus Magasanikiibacteriota</taxon>
    </lineage>
</organism>
<evidence type="ECO:0000256" key="4">
    <source>
        <dbReference type="ARBA" id="ARBA00022695"/>
    </source>
</evidence>
<comment type="caution">
    <text evidence="10">The sequence shown here is derived from an EMBL/GenBank/DDBJ whole genome shotgun (WGS) entry which is preliminary data.</text>
</comment>
<dbReference type="GO" id="GO:0003977">
    <property type="term" value="F:UDP-N-acetylglucosamine diphosphorylase activity"/>
    <property type="evidence" value="ECO:0007669"/>
    <property type="project" value="UniProtKB-EC"/>
</dbReference>